<evidence type="ECO:0000259" key="4">
    <source>
        <dbReference type="SMART" id="SM01217"/>
    </source>
</evidence>
<keyword evidence="2 5" id="KW-0378">Hydrolase</keyword>
<dbReference type="Pfam" id="PF00933">
    <property type="entry name" value="Glyco_hydro_3"/>
    <property type="match status" value="1"/>
</dbReference>
<dbReference type="InterPro" id="IPR001764">
    <property type="entry name" value="Glyco_hydro_3_N"/>
</dbReference>
<evidence type="ECO:0000256" key="1">
    <source>
        <dbReference type="ARBA" id="ARBA00005336"/>
    </source>
</evidence>
<gene>
    <name evidence="5" type="ORF">H9892_03550</name>
</gene>
<dbReference type="InterPro" id="IPR013783">
    <property type="entry name" value="Ig-like_fold"/>
</dbReference>
<dbReference type="GO" id="GO:0005975">
    <property type="term" value="P:carbohydrate metabolic process"/>
    <property type="evidence" value="ECO:0007669"/>
    <property type="project" value="InterPro"/>
</dbReference>
<dbReference type="Proteomes" id="UP000823990">
    <property type="component" value="Unassembled WGS sequence"/>
</dbReference>
<sequence length="996" mass="109951">MEKIKMSNKKFRFILIPIVAVLAVLIVVFNILCAYWAQTFDWVLGRGEVQQSGGAEGVDAKYYEDKYTHDSTGKLQARDAAADVTEAICDEGIVLLKNDGALPLSEKEKVTPFGYRYISPIYGGVGSGRIEVEDYFSKLEPVMQEYFDVNATVVDEMKGSDEKYLTETGYETDDEDKGDYDGATTPIAEYDPSIYKSSDIGDYKTGIVFIGRNGGEGGDLKTTGYYDSTAHQLQLSRYEKQTIEFAKNNCDKVIVVLNTANALELGELEADPEINGIIWVANVGSRGFKSMAKILTGEVNPSGKLVDIYAADAKSSPAFANFGDFTYAGDDGIKYLEYEEGIYVGYRYYETADAVIEDYDYDAEVVYPFGYGLNYDDDKVTQELVSATYDPEAGTVEVKGVITNASERYDVKEVVQIYAAPPYHADGSGIEKAAKNLVAFGKYEVAKATQSSPETTEFTITFPAEELASYDYKGYYSENGSYVLEAGEYGIYLGKDSHNSWGSDTIEVSKTLVYADETTSADAEAVGKRDSDAVLAENKFDDVSSYMEAAEDLHAEGHETNDYCVNLTRANLDGTFPTASSGKEMPSAAHDVFTSWQIDRDLSYKDRLEAKYGTTAPVSKADNGLKLSEFRGLDYDDPKWDKLLDQIDYGADDLKSLIGKAAYASGKLESVGKPATTDVDGPQGLSKVGQCNAYQAEIILASTWNKDLARRMGEALGAEALTQTRVGWYAPSMNIHRTPFSGRNYEYYSEDPLLSGKMAAETVSGAATYGVVTYIKHFALNDQELNRKAVCTWANEQTIREIYLRPFEICVKEAKATLKYLEHDEQNDTYTSATKEINATLGVMSSMNCIGALWASEHYVLLKDVLRGEWGFRGTVISDSMESGDFGTLDAAVQAGNDLWLWYTRNNFKDMTSPHMQWAIREAVHNICYSYANSLIMQDVAPGGTVTYGISTWQIIQIVVNIVLALAVAALIAWIVIRMLDEKKHPEKYSGTSSAQ</sequence>
<dbReference type="Pfam" id="PF01915">
    <property type="entry name" value="Glyco_hydro_3_C"/>
    <property type="match status" value="1"/>
</dbReference>
<feature type="domain" description="Fibronectin type III-like" evidence="4">
    <location>
        <begin position="413"/>
        <end position="497"/>
    </location>
</feature>
<dbReference type="AlphaFoldDB" id="A0A9D1TRN5"/>
<proteinExistence type="inferred from homology"/>
<keyword evidence="3" id="KW-0812">Transmembrane</keyword>
<dbReference type="SMART" id="SM01217">
    <property type="entry name" value="Fn3_like"/>
    <property type="match status" value="1"/>
</dbReference>
<dbReference type="SUPFAM" id="SSF52279">
    <property type="entry name" value="Beta-D-glucan exohydrolase, C-terminal domain"/>
    <property type="match status" value="1"/>
</dbReference>
<organism evidence="5 6">
    <name type="scientific">Candidatus Protoclostridium stercorigallinarum</name>
    <dbReference type="NCBI Taxonomy" id="2838741"/>
    <lineage>
        <taxon>Bacteria</taxon>
        <taxon>Bacillati</taxon>
        <taxon>Bacillota</taxon>
        <taxon>Clostridia</taxon>
        <taxon>Candidatus Protoclostridium</taxon>
    </lineage>
</organism>
<dbReference type="PANTHER" id="PTHR42715">
    <property type="entry name" value="BETA-GLUCOSIDASE"/>
    <property type="match status" value="1"/>
</dbReference>
<dbReference type="Gene3D" id="3.40.50.1700">
    <property type="entry name" value="Glycoside hydrolase family 3 C-terminal domain"/>
    <property type="match status" value="1"/>
</dbReference>
<dbReference type="InterPro" id="IPR017853">
    <property type="entry name" value="GH"/>
</dbReference>
<dbReference type="GO" id="GO:0004553">
    <property type="term" value="F:hydrolase activity, hydrolyzing O-glycosyl compounds"/>
    <property type="evidence" value="ECO:0007669"/>
    <property type="project" value="InterPro"/>
</dbReference>
<feature type="transmembrane region" description="Helical" evidence="3">
    <location>
        <begin position="955"/>
        <end position="977"/>
    </location>
</feature>
<dbReference type="SUPFAM" id="SSF51445">
    <property type="entry name" value="(Trans)glycosidases"/>
    <property type="match status" value="1"/>
</dbReference>
<keyword evidence="3" id="KW-0472">Membrane</keyword>
<dbReference type="Gene3D" id="3.20.20.300">
    <property type="entry name" value="Glycoside hydrolase, family 3, N-terminal domain"/>
    <property type="match status" value="1"/>
</dbReference>
<dbReference type="InterPro" id="IPR050288">
    <property type="entry name" value="Cellulose_deg_GH3"/>
</dbReference>
<dbReference type="InterPro" id="IPR026891">
    <property type="entry name" value="Fn3-like"/>
</dbReference>
<dbReference type="EMBL" id="DXHS01000061">
    <property type="protein sequence ID" value="HIW02392.1"/>
    <property type="molecule type" value="Genomic_DNA"/>
</dbReference>
<dbReference type="PANTHER" id="PTHR42715:SF10">
    <property type="entry name" value="BETA-GLUCOSIDASE"/>
    <property type="match status" value="1"/>
</dbReference>
<comment type="similarity">
    <text evidence="1">Belongs to the glycosyl hydrolase 3 family.</text>
</comment>
<dbReference type="InterPro" id="IPR002772">
    <property type="entry name" value="Glyco_hydro_3_C"/>
</dbReference>
<dbReference type="Gene3D" id="2.60.40.10">
    <property type="entry name" value="Immunoglobulins"/>
    <property type="match status" value="1"/>
</dbReference>
<dbReference type="PRINTS" id="PR00133">
    <property type="entry name" value="GLHYDRLASE3"/>
</dbReference>
<protein>
    <submittedName>
        <fullName evidence="5">Glycoside hydrolase family 3 C-terminal domain-containing protein</fullName>
    </submittedName>
</protein>
<feature type="transmembrane region" description="Helical" evidence="3">
    <location>
        <begin position="12"/>
        <end position="37"/>
    </location>
</feature>
<comment type="caution">
    <text evidence="5">The sequence shown here is derived from an EMBL/GenBank/DDBJ whole genome shotgun (WGS) entry which is preliminary data.</text>
</comment>
<evidence type="ECO:0000256" key="3">
    <source>
        <dbReference type="SAM" id="Phobius"/>
    </source>
</evidence>
<reference evidence="5" key="2">
    <citation type="submission" date="2021-04" db="EMBL/GenBank/DDBJ databases">
        <authorList>
            <person name="Gilroy R."/>
        </authorList>
    </citation>
    <scope>NUCLEOTIDE SEQUENCE</scope>
    <source>
        <strain evidence="5">12435</strain>
    </source>
</reference>
<dbReference type="InterPro" id="IPR036881">
    <property type="entry name" value="Glyco_hydro_3_C_sf"/>
</dbReference>
<evidence type="ECO:0000313" key="5">
    <source>
        <dbReference type="EMBL" id="HIW02392.1"/>
    </source>
</evidence>
<evidence type="ECO:0000256" key="2">
    <source>
        <dbReference type="ARBA" id="ARBA00022801"/>
    </source>
</evidence>
<dbReference type="Pfam" id="PF14310">
    <property type="entry name" value="Fn3-like"/>
    <property type="match status" value="1"/>
</dbReference>
<reference evidence="5" key="1">
    <citation type="journal article" date="2021" name="PeerJ">
        <title>Extensive microbial diversity within the chicken gut microbiome revealed by metagenomics and culture.</title>
        <authorList>
            <person name="Gilroy R."/>
            <person name="Ravi A."/>
            <person name="Getino M."/>
            <person name="Pursley I."/>
            <person name="Horton D.L."/>
            <person name="Alikhan N.F."/>
            <person name="Baker D."/>
            <person name="Gharbi K."/>
            <person name="Hall N."/>
            <person name="Watson M."/>
            <person name="Adriaenssens E.M."/>
            <person name="Foster-Nyarko E."/>
            <person name="Jarju S."/>
            <person name="Secka A."/>
            <person name="Antonio M."/>
            <person name="Oren A."/>
            <person name="Chaudhuri R.R."/>
            <person name="La Ragione R."/>
            <person name="Hildebrand F."/>
            <person name="Pallen M.J."/>
        </authorList>
    </citation>
    <scope>NUCLEOTIDE SEQUENCE</scope>
    <source>
        <strain evidence="5">12435</strain>
    </source>
</reference>
<accession>A0A9D1TRN5</accession>
<dbReference type="InterPro" id="IPR036962">
    <property type="entry name" value="Glyco_hydro_3_N_sf"/>
</dbReference>
<evidence type="ECO:0000313" key="6">
    <source>
        <dbReference type="Proteomes" id="UP000823990"/>
    </source>
</evidence>
<name>A0A9D1TRN5_9FIRM</name>
<keyword evidence="3" id="KW-1133">Transmembrane helix</keyword>